<evidence type="ECO:0000256" key="9">
    <source>
        <dbReference type="ARBA" id="ARBA00023128"/>
    </source>
</evidence>
<accession>A0A673B6Z2</accession>
<name>A0A673B6Z2_9TELE</name>
<evidence type="ECO:0000313" key="15">
    <source>
        <dbReference type="Proteomes" id="UP000472271"/>
    </source>
</evidence>
<keyword evidence="4 13" id="KW-0812">Transmembrane</keyword>
<dbReference type="Gene3D" id="4.10.91.10">
    <property type="entry name" value="Cytochrome c oxidase, subunit VIIa"/>
    <property type="match status" value="1"/>
</dbReference>
<keyword evidence="7 13" id="KW-1133">Transmembrane helix</keyword>
<dbReference type="InterPro" id="IPR036539">
    <property type="entry name" value="Cyt_c_oxidase_su7a_sf"/>
</dbReference>
<reference evidence="14" key="2">
    <citation type="submission" date="2025-08" db="UniProtKB">
        <authorList>
            <consortium name="Ensembl"/>
        </authorList>
    </citation>
    <scope>IDENTIFICATION</scope>
</reference>
<dbReference type="FunFam" id="4.10.91.10:FF:000001">
    <property type="entry name" value="Cytochrome c oxidase subunit 7A1, mitochondrial"/>
    <property type="match status" value="1"/>
</dbReference>
<evidence type="ECO:0000256" key="11">
    <source>
        <dbReference type="ARBA" id="ARBA00040282"/>
    </source>
</evidence>
<dbReference type="GO" id="GO:0005743">
    <property type="term" value="C:mitochondrial inner membrane"/>
    <property type="evidence" value="ECO:0007669"/>
    <property type="project" value="UniProtKB-SubCell"/>
</dbReference>
<evidence type="ECO:0000256" key="5">
    <source>
        <dbReference type="ARBA" id="ARBA00022792"/>
    </source>
</evidence>
<reference evidence="14" key="3">
    <citation type="submission" date="2025-09" db="UniProtKB">
        <authorList>
            <consortium name="Ensembl"/>
        </authorList>
    </citation>
    <scope>IDENTIFICATION</scope>
</reference>
<evidence type="ECO:0000256" key="7">
    <source>
        <dbReference type="ARBA" id="ARBA00022989"/>
    </source>
</evidence>
<evidence type="ECO:0000256" key="10">
    <source>
        <dbReference type="ARBA" id="ARBA00023136"/>
    </source>
</evidence>
<dbReference type="Ensembl" id="ENSSORT00005037353.1">
    <property type="protein sequence ID" value="ENSSORP00005036392.1"/>
    <property type="gene ID" value="ENSSORG00005017150.1"/>
</dbReference>
<evidence type="ECO:0000256" key="13">
    <source>
        <dbReference type="SAM" id="Phobius"/>
    </source>
</evidence>
<evidence type="ECO:0000256" key="2">
    <source>
        <dbReference type="ARBA" id="ARBA00004673"/>
    </source>
</evidence>
<dbReference type="GO" id="GO:0097250">
    <property type="term" value="P:mitochondrial respirasome assembly"/>
    <property type="evidence" value="ECO:0007669"/>
    <property type="project" value="TreeGrafter"/>
</dbReference>
<comment type="subcellular location">
    <subcellularLocation>
        <location evidence="1">Mitochondrion inner membrane</location>
        <topology evidence="1">Single-pass membrane protein</topology>
    </subcellularLocation>
</comment>
<dbReference type="PANTHER" id="PTHR10510:SF15">
    <property type="entry name" value="CYTOCHROME C OXIDASE SUBUNIT 7A2, MITOCHONDRIAL"/>
    <property type="match status" value="1"/>
</dbReference>
<dbReference type="GO" id="GO:0002082">
    <property type="term" value="P:regulation of oxidative phosphorylation"/>
    <property type="evidence" value="ECO:0007669"/>
    <property type="project" value="TreeGrafter"/>
</dbReference>
<keyword evidence="10 13" id="KW-0472">Membrane</keyword>
<evidence type="ECO:0000256" key="4">
    <source>
        <dbReference type="ARBA" id="ARBA00022692"/>
    </source>
</evidence>
<keyword evidence="9" id="KW-0496">Mitochondrion</keyword>
<keyword evidence="15" id="KW-1185">Reference proteome</keyword>
<keyword evidence="5" id="KW-0999">Mitochondrion inner membrane</keyword>
<dbReference type="AlphaFoldDB" id="A0A673B6Z2"/>
<comment type="pathway">
    <text evidence="2">Energy metabolism; oxidative phosphorylation.</text>
</comment>
<dbReference type="GO" id="GO:0045277">
    <property type="term" value="C:respiratory chain complex IV"/>
    <property type="evidence" value="ECO:0007669"/>
    <property type="project" value="InterPro"/>
</dbReference>
<dbReference type="Proteomes" id="UP000472271">
    <property type="component" value="Chromosome 22"/>
</dbReference>
<keyword evidence="6" id="KW-0809">Transit peptide</keyword>
<sequence length="93" mass="10525">MYRHFMGICRLSRRSISSSARQQVDNTVKSKQLFQEDNCLPTHLKGGSKDALLYRTTMAVTVFGSGFVLFELFNASMPKNPQWNTCLCNKTTA</sequence>
<dbReference type="SUPFAM" id="SSF81419">
    <property type="entry name" value="Mitochondrial cytochrome c oxidase subunit VIIa"/>
    <property type="match status" value="1"/>
</dbReference>
<dbReference type="PANTHER" id="PTHR10510">
    <property type="entry name" value="CYTOCHROME C OXIDASE POLYPEPTIDE 7A"/>
    <property type="match status" value="1"/>
</dbReference>
<dbReference type="GeneID" id="115414159"/>
<protein>
    <recommendedName>
        <fullName evidence="11">Cytochrome c oxidase subunit 7A2, mitochondrial</fullName>
    </recommendedName>
    <alternativeName>
        <fullName evidence="12">Cytochrome c oxidase subunit VIIa-liver/heart</fullName>
    </alternativeName>
</protein>
<evidence type="ECO:0000313" key="14">
    <source>
        <dbReference type="Ensembl" id="ENSSORP00005036392.1"/>
    </source>
</evidence>
<gene>
    <name evidence="14" type="primary">LOC115414159</name>
</gene>
<dbReference type="InParanoid" id="A0A673B6Z2"/>
<comment type="similarity">
    <text evidence="3">Belongs to the cytochrome c oxidase VIIa family.</text>
</comment>
<keyword evidence="8" id="KW-0007">Acetylation</keyword>
<evidence type="ECO:0000256" key="3">
    <source>
        <dbReference type="ARBA" id="ARBA00009331"/>
    </source>
</evidence>
<dbReference type="OrthoDB" id="5966508at2759"/>
<evidence type="ECO:0000256" key="12">
    <source>
        <dbReference type="ARBA" id="ARBA00042325"/>
    </source>
</evidence>
<evidence type="ECO:0000256" key="1">
    <source>
        <dbReference type="ARBA" id="ARBA00004434"/>
    </source>
</evidence>
<organism evidence="14 15">
    <name type="scientific">Sphaeramia orbicularis</name>
    <name type="common">orbiculate cardinalfish</name>
    <dbReference type="NCBI Taxonomy" id="375764"/>
    <lineage>
        <taxon>Eukaryota</taxon>
        <taxon>Metazoa</taxon>
        <taxon>Chordata</taxon>
        <taxon>Craniata</taxon>
        <taxon>Vertebrata</taxon>
        <taxon>Euteleostomi</taxon>
        <taxon>Actinopterygii</taxon>
        <taxon>Neopterygii</taxon>
        <taxon>Teleostei</taxon>
        <taxon>Neoteleostei</taxon>
        <taxon>Acanthomorphata</taxon>
        <taxon>Gobiaria</taxon>
        <taxon>Kurtiformes</taxon>
        <taxon>Apogonoidei</taxon>
        <taxon>Apogonidae</taxon>
        <taxon>Apogoninae</taxon>
        <taxon>Sphaeramia</taxon>
    </lineage>
</organism>
<reference evidence="14" key="1">
    <citation type="submission" date="2019-06" db="EMBL/GenBank/DDBJ databases">
        <authorList>
            <consortium name="Wellcome Sanger Institute Data Sharing"/>
        </authorList>
    </citation>
    <scope>NUCLEOTIDE SEQUENCE [LARGE SCALE GENOMIC DNA]</scope>
</reference>
<feature type="transmembrane region" description="Helical" evidence="13">
    <location>
        <begin position="52"/>
        <end position="73"/>
    </location>
</feature>
<evidence type="ECO:0000256" key="6">
    <source>
        <dbReference type="ARBA" id="ARBA00022946"/>
    </source>
</evidence>
<dbReference type="GO" id="GO:0006123">
    <property type="term" value="P:mitochondrial electron transport, cytochrome c to oxygen"/>
    <property type="evidence" value="ECO:0007669"/>
    <property type="project" value="InterPro"/>
</dbReference>
<dbReference type="RefSeq" id="XP_029983233.1">
    <property type="nucleotide sequence ID" value="XM_030127373.1"/>
</dbReference>
<evidence type="ECO:0000256" key="8">
    <source>
        <dbReference type="ARBA" id="ARBA00022990"/>
    </source>
</evidence>
<proteinExistence type="inferred from homology"/>
<dbReference type="InterPro" id="IPR003177">
    <property type="entry name" value="Cytc_oxidase_su7a_met"/>
</dbReference>